<dbReference type="RefSeq" id="WP_080806001.1">
    <property type="nucleotide sequence ID" value="NZ_CP021983.2"/>
</dbReference>
<organism evidence="2 3">
    <name type="scientific">Halomicronema hongdechloris C2206</name>
    <dbReference type="NCBI Taxonomy" id="1641165"/>
    <lineage>
        <taxon>Bacteria</taxon>
        <taxon>Bacillati</taxon>
        <taxon>Cyanobacteriota</taxon>
        <taxon>Cyanophyceae</taxon>
        <taxon>Nodosilineales</taxon>
        <taxon>Nodosilineaceae</taxon>
        <taxon>Halomicronema</taxon>
    </lineage>
</organism>
<dbReference type="SUPFAM" id="SSF52980">
    <property type="entry name" value="Restriction endonuclease-like"/>
    <property type="match status" value="1"/>
</dbReference>
<dbReference type="PANTHER" id="PTHR35400:SF1">
    <property type="entry name" value="SLR1083 PROTEIN"/>
    <property type="match status" value="1"/>
</dbReference>
<dbReference type="STRING" id="1641165.XM38_03715"/>
<dbReference type="InterPro" id="IPR008538">
    <property type="entry name" value="Uma2"/>
</dbReference>
<dbReference type="EMBL" id="CP021983">
    <property type="protein sequence ID" value="ASC70741.1"/>
    <property type="molecule type" value="Genomic_DNA"/>
</dbReference>
<feature type="domain" description="Putative restriction endonuclease" evidence="1">
    <location>
        <begin position="11"/>
        <end position="178"/>
    </location>
</feature>
<dbReference type="KEGG" id="hhg:XM38_016870"/>
<dbReference type="Proteomes" id="UP000191901">
    <property type="component" value="Chromosome"/>
</dbReference>
<dbReference type="PANTHER" id="PTHR35400">
    <property type="entry name" value="SLR1083 PROTEIN"/>
    <property type="match status" value="1"/>
</dbReference>
<reference evidence="2 3" key="1">
    <citation type="journal article" date="2016" name="Biochim. Biophys. Acta">
        <title>Characterization of red-shifted phycobilisomes isolated from the chlorophyll f-containing cyanobacterium Halomicronema hongdechloris.</title>
        <authorList>
            <person name="Li Y."/>
            <person name="Lin Y."/>
            <person name="Garvey C.J."/>
            <person name="Birch D."/>
            <person name="Corkery R.W."/>
            <person name="Loughlin P.C."/>
            <person name="Scheer H."/>
            <person name="Willows R.D."/>
            <person name="Chen M."/>
        </authorList>
    </citation>
    <scope>NUCLEOTIDE SEQUENCE [LARGE SCALE GENOMIC DNA]</scope>
    <source>
        <strain evidence="2 3">C2206</strain>
    </source>
</reference>
<evidence type="ECO:0000313" key="2">
    <source>
        <dbReference type="EMBL" id="ASC70741.1"/>
    </source>
</evidence>
<dbReference type="InterPro" id="IPR012296">
    <property type="entry name" value="Nuclease_put_TT1808"/>
</dbReference>
<gene>
    <name evidence="2" type="ORF">XM38_016870</name>
</gene>
<proteinExistence type="predicted"/>
<dbReference type="OrthoDB" id="509866at2"/>
<dbReference type="InterPro" id="IPR011335">
    <property type="entry name" value="Restrct_endonuc-II-like"/>
</dbReference>
<evidence type="ECO:0000313" key="3">
    <source>
        <dbReference type="Proteomes" id="UP000191901"/>
    </source>
</evidence>
<protein>
    <recommendedName>
        <fullName evidence="1">Putative restriction endonuclease domain-containing protein</fullName>
    </recommendedName>
</protein>
<sequence>MTITTAKWSLDEYHQMIAANILAKRRVELLNGEIVEMAPEGPEHAQTSTDAADYLRGLLGARALIREAKPITLPNSDSEPEPDIAIVHPRRELYRTRHPYPEDIFWLIEYANTSWVKDSEVKRPTYAQAGIPEYWIVNLKRLTVTVLWQPEQGDYPQATTLTQGTLTPQAFPEVEVSVQRLIEG</sequence>
<dbReference type="Pfam" id="PF05685">
    <property type="entry name" value="Uma2"/>
    <property type="match status" value="1"/>
</dbReference>
<name>A0A1Z3HKA2_9CYAN</name>
<dbReference type="Gene3D" id="3.90.1570.10">
    <property type="entry name" value="tt1808, chain A"/>
    <property type="match status" value="1"/>
</dbReference>
<dbReference type="AlphaFoldDB" id="A0A1Z3HKA2"/>
<evidence type="ECO:0000259" key="1">
    <source>
        <dbReference type="Pfam" id="PF05685"/>
    </source>
</evidence>
<dbReference type="CDD" id="cd06260">
    <property type="entry name" value="DUF820-like"/>
    <property type="match status" value="1"/>
</dbReference>
<keyword evidence="3" id="KW-1185">Reference proteome</keyword>
<accession>A0A1Z3HKA2</accession>